<feature type="region of interest" description="Disordered" evidence="1">
    <location>
        <begin position="150"/>
        <end position="184"/>
    </location>
</feature>
<dbReference type="Gene3D" id="2.60.120.200">
    <property type="match status" value="1"/>
</dbReference>
<feature type="compositionally biased region" description="Basic and acidic residues" evidence="1">
    <location>
        <begin position="157"/>
        <end position="167"/>
    </location>
</feature>
<feature type="chain" id="PRO_5007286201" evidence="2">
    <location>
        <begin position="24"/>
        <end position="298"/>
    </location>
</feature>
<name>A0A131YV88_RHIAP</name>
<sequence length="298" mass="32901">MLRVSQFLVALLFNLAPTTVTLADAGDAFRSKVPPGTVELDLLKMLNISTLHKGVGRTTGPISSLPAWKLFSGLNAVQIPLEPESSFQHQLASTGALSAIFVTRPNRHSVATLFSIHLPGKMSPLVRVAVNFRTRRFVLSYTVPDYVATSSDEDEGGDRATNRRDLDMADDVSEGDGTEPIAEDADETFRLNSADVRHVKFKLASAKALKKTHGWTWIGVTLTREKVTLYENCEKPVEIELVHSPLLRFPSDALVYFRQEPGLKRKFVGSVQVARLYSNRITSRPWKCSSAGTASMEE</sequence>
<proteinExistence type="predicted"/>
<feature type="compositionally biased region" description="Acidic residues" evidence="1">
    <location>
        <begin position="168"/>
        <end position="184"/>
    </location>
</feature>
<reference evidence="3" key="1">
    <citation type="journal article" date="2016" name="Ticks Tick Borne Dis.">
        <title>De novo assembly and annotation of the salivary gland transcriptome of Rhipicephalus appendiculatus male and female ticks during blood feeding.</title>
        <authorList>
            <person name="de Castro M.H."/>
            <person name="de Klerk D."/>
            <person name="Pienaar R."/>
            <person name="Latif A.A."/>
            <person name="Rees D.J."/>
            <person name="Mans B.J."/>
        </authorList>
    </citation>
    <scope>NUCLEOTIDE SEQUENCE</scope>
    <source>
        <tissue evidence="3">Salivary glands</tissue>
    </source>
</reference>
<keyword evidence="2" id="KW-0732">Signal</keyword>
<feature type="signal peptide" evidence="2">
    <location>
        <begin position="1"/>
        <end position="23"/>
    </location>
</feature>
<organism evidence="3">
    <name type="scientific">Rhipicephalus appendiculatus</name>
    <name type="common">Brown ear tick</name>
    <dbReference type="NCBI Taxonomy" id="34631"/>
    <lineage>
        <taxon>Eukaryota</taxon>
        <taxon>Metazoa</taxon>
        <taxon>Ecdysozoa</taxon>
        <taxon>Arthropoda</taxon>
        <taxon>Chelicerata</taxon>
        <taxon>Arachnida</taxon>
        <taxon>Acari</taxon>
        <taxon>Parasitiformes</taxon>
        <taxon>Ixodida</taxon>
        <taxon>Ixodoidea</taxon>
        <taxon>Ixodidae</taxon>
        <taxon>Rhipicephalinae</taxon>
        <taxon>Rhipicephalus</taxon>
        <taxon>Rhipicephalus</taxon>
    </lineage>
</organism>
<evidence type="ECO:0000256" key="2">
    <source>
        <dbReference type="SAM" id="SignalP"/>
    </source>
</evidence>
<evidence type="ECO:0000256" key="1">
    <source>
        <dbReference type="SAM" id="MobiDB-lite"/>
    </source>
</evidence>
<protein>
    <submittedName>
        <fullName evidence="3">Kielin/chordin-like protein</fullName>
    </submittedName>
</protein>
<dbReference type="EMBL" id="GEDV01005414">
    <property type="protein sequence ID" value="JAP83143.1"/>
    <property type="molecule type" value="Transcribed_RNA"/>
</dbReference>
<evidence type="ECO:0000313" key="3">
    <source>
        <dbReference type="EMBL" id="JAP83143.1"/>
    </source>
</evidence>
<accession>A0A131YV88</accession>
<dbReference type="AlphaFoldDB" id="A0A131YV88"/>